<evidence type="ECO:0000313" key="1">
    <source>
        <dbReference type="EMBL" id="KWV88048.1"/>
    </source>
</evidence>
<reference evidence="1 2" key="1">
    <citation type="submission" date="2015-05" db="EMBL/GenBank/DDBJ databases">
        <title>A genomic and transcriptomic approach to investigate the blue pigment phenotype in Pseudomonas fluorescens.</title>
        <authorList>
            <person name="Andreani N.A."/>
            <person name="Cardazzo B."/>
        </authorList>
    </citation>
    <scope>NUCLEOTIDE SEQUENCE [LARGE SCALE GENOMIC DNA]</scope>
    <source>
        <strain evidence="1 2">Ps_22</strain>
    </source>
</reference>
<dbReference type="EMBL" id="LCYA01000058">
    <property type="protein sequence ID" value="KWV88048.1"/>
    <property type="molecule type" value="Genomic_DNA"/>
</dbReference>
<gene>
    <name evidence="1" type="ORF">PFLmoz3_02433</name>
</gene>
<proteinExistence type="predicted"/>
<name>A0A120G809_PSEFL</name>
<dbReference type="Proteomes" id="UP000061348">
    <property type="component" value="Unassembled WGS sequence"/>
</dbReference>
<protein>
    <submittedName>
        <fullName evidence="1">Uncharacterized protein</fullName>
    </submittedName>
</protein>
<dbReference type="AlphaFoldDB" id="A0A120G809"/>
<comment type="caution">
    <text evidence="1">The sequence shown here is derived from an EMBL/GenBank/DDBJ whole genome shotgun (WGS) entry which is preliminary data.</text>
</comment>
<accession>A0A120G809</accession>
<sequence>MGSGDGFNGSRATFGSNRVETGGAYGDDLDRGVGLHGSDGVTGVDRALEGVGAFYRDDLGDLVNVQLRGNAWQDVFAVGGSGGQDVAVASAKLGDQRCNVFRQLMRISGIVSVQDFAHACDFCSRFSHGASALTSNQHVDVPTDFSGSGHGVQGGRGQHLVIVFGDYEDSHDQITFASFFSFSTSSATDLTLIPALRAAGASTLTVLLVEAVETPNASGVNVSKGFFLAFMMFGRDA</sequence>
<organism evidence="1 2">
    <name type="scientific">Pseudomonas fluorescens</name>
    <dbReference type="NCBI Taxonomy" id="294"/>
    <lineage>
        <taxon>Bacteria</taxon>
        <taxon>Pseudomonadati</taxon>
        <taxon>Pseudomonadota</taxon>
        <taxon>Gammaproteobacteria</taxon>
        <taxon>Pseudomonadales</taxon>
        <taxon>Pseudomonadaceae</taxon>
        <taxon>Pseudomonas</taxon>
    </lineage>
</organism>
<evidence type="ECO:0000313" key="2">
    <source>
        <dbReference type="Proteomes" id="UP000061348"/>
    </source>
</evidence>